<dbReference type="Proteomes" id="UP000242146">
    <property type="component" value="Unassembled WGS sequence"/>
</dbReference>
<dbReference type="InterPro" id="IPR003877">
    <property type="entry name" value="SPRY_dom"/>
</dbReference>
<feature type="compositionally biased region" description="Polar residues" evidence="4">
    <location>
        <begin position="101"/>
        <end position="111"/>
    </location>
</feature>
<name>A0A1X2GCC7_9FUNG</name>
<evidence type="ECO:0000313" key="6">
    <source>
        <dbReference type="EMBL" id="ORX50522.1"/>
    </source>
</evidence>
<dbReference type="Pfam" id="PF00622">
    <property type="entry name" value="SPRY"/>
    <property type="match status" value="1"/>
</dbReference>
<dbReference type="CDD" id="cd12872">
    <property type="entry name" value="SPRY_Ash2"/>
    <property type="match status" value="1"/>
</dbReference>
<dbReference type="InterPro" id="IPR013320">
    <property type="entry name" value="ConA-like_dom_sf"/>
</dbReference>
<comment type="similarity">
    <text evidence="3">Belongs to the cclA family.</text>
</comment>
<dbReference type="GO" id="GO:0000976">
    <property type="term" value="F:transcription cis-regulatory region binding"/>
    <property type="evidence" value="ECO:0007669"/>
    <property type="project" value="TreeGrafter"/>
</dbReference>
<feature type="compositionally biased region" description="Low complexity" evidence="4">
    <location>
        <begin position="130"/>
        <end position="146"/>
    </location>
</feature>
<evidence type="ECO:0000313" key="7">
    <source>
        <dbReference type="Proteomes" id="UP000242146"/>
    </source>
</evidence>
<dbReference type="PROSITE" id="PS50188">
    <property type="entry name" value="B302_SPRY"/>
    <property type="match status" value="1"/>
</dbReference>
<organism evidence="6 7">
    <name type="scientific">Hesseltinella vesiculosa</name>
    <dbReference type="NCBI Taxonomy" id="101127"/>
    <lineage>
        <taxon>Eukaryota</taxon>
        <taxon>Fungi</taxon>
        <taxon>Fungi incertae sedis</taxon>
        <taxon>Mucoromycota</taxon>
        <taxon>Mucoromycotina</taxon>
        <taxon>Mucoromycetes</taxon>
        <taxon>Mucorales</taxon>
        <taxon>Cunninghamellaceae</taxon>
        <taxon>Hesseltinella</taxon>
    </lineage>
</organism>
<dbReference type="InterPro" id="IPR001870">
    <property type="entry name" value="B30.2/SPRY"/>
</dbReference>
<evidence type="ECO:0000259" key="5">
    <source>
        <dbReference type="PROSITE" id="PS50188"/>
    </source>
</evidence>
<accession>A0A1X2GCC7</accession>
<proteinExistence type="inferred from homology"/>
<dbReference type="GO" id="GO:0048188">
    <property type="term" value="C:Set1C/COMPASS complex"/>
    <property type="evidence" value="ECO:0007669"/>
    <property type="project" value="InterPro"/>
</dbReference>
<dbReference type="PANTHER" id="PTHR10598">
    <property type="entry name" value="SET1/ASH2 HISTONE METHYLTRANSFERASE COMPLEX SUBUNIT ASH2"/>
    <property type="match status" value="1"/>
</dbReference>
<evidence type="ECO:0000256" key="3">
    <source>
        <dbReference type="ARBA" id="ARBA00038149"/>
    </source>
</evidence>
<sequence length="509" mass="58219">MSLGQQYDPSLFDSKNAHLMSQWHPERFHFNKKRIVPFVDKNWVELCTERVRTTTWWATLGSCLYSAKDSFVCKDEYQRSAASDFALADANVWHVRPMQSSGKSISSTTVTKAKEKRKSTLEEQKDKWVATNTPSPGAASPTSTTATADMFTSSTSHVADHPVNRFGFKYIACEKTQLFPHLAYRQSENPHGCQLSVTDKSSYVSVAKDGLTVTTDRGFRMCRANISVKEGRWYWEATILRGNDDTGGHVRLGWARREACLNAPVGYDAYSYGIRDKTGEAVFCSRLKDFGESFSTGDVIGLGISLPPRTSYNQHQLTSASRRRIPIIYKDSLWFEEKDYRQSKEMESLADRYRKPDKDLYQPKIIPGSSISIYKNGHFIGDLFHDLTDFDDFGSLEETANAQQKKKRRKKDASATNHEREDEFDNNSRPQQWNEYPPLLDDGTLGYYPAISVFKGAMVTCNFGPDFKFPPLAEYKPMADRYQEYMVEECMWDLVDEVSRSFKRQTDLK</sequence>
<dbReference type="Gene3D" id="2.60.120.920">
    <property type="match status" value="1"/>
</dbReference>
<dbReference type="EMBL" id="MCGT01000023">
    <property type="protein sequence ID" value="ORX50522.1"/>
    <property type="molecule type" value="Genomic_DNA"/>
</dbReference>
<dbReference type="PANTHER" id="PTHR10598:SF0">
    <property type="entry name" value="SET1_ASH2 HISTONE METHYLTRANSFERASE COMPLEX SUBUNIT ASH2"/>
    <property type="match status" value="1"/>
</dbReference>
<dbReference type="Gene3D" id="3.90.980.20">
    <property type="match status" value="1"/>
</dbReference>
<dbReference type="InterPro" id="IPR037353">
    <property type="entry name" value="ASH2"/>
</dbReference>
<dbReference type="SUPFAM" id="SSF49899">
    <property type="entry name" value="Concanavalin A-like lectins/glucanases"/>
    <property type="match status" value="1"/>
</dbReference>
<dbReference type="OrthoDB" id="21243at2759"/>
<keyword evidence="2" id="KW-0539">Nucleus</keyword>
<gene>
    <name evidence="6" type="ORF">DM01DRAFT_1337694</name>
</gene>
<protein>
    <recommendedName>
        <fullName evidence="5">B30.2/SPRY domain-containing protein</fullName>
    </recommendedName>
</protein>
<feature type="domain" description="B30.2/SPRY" evidence="5">
    <location>
        <begin position="171"/>
        <end position="358"/>
    </location>
</feature>
<feature type="region of interest" description="Disordered" evidence="4">
    <location>
        <begin position="401"/>
        <end position="436"/>
    </location>
</feature>
<reference evidence="6 7" key="1">
    <citation type="submission" date="2016-07" db="EMBL/GenBank/DDBJ databases">
        <title>Pervasive Adenine N6-methylation of Active Genes in Fungi.</title>
        <authorList>
            <consortium name="DOE Joint Genome Institute"/>
            <person name="Mondo S.J."/>
            <person name="Dannebaum R.O."/>
            <person name="Kuo R.C."/>
            <person name="Labutti K."/>
            <person name="Haridas S."/>
            <person name="Kuo A."/>
            <person name="Salamov A."/>
            <person name="Ahrendt S.R."/>
            <person name="Lipzen A."/>
            <person name="Sullivan W."/>
            <person name="Andreopoulos W.B."/>
            <person name="Clum A."/>
            <person name="Lindquist E."/>
            <person name="Daum C."/>
            <person name="Ramamoorthy G.K."/>
            <person name="Gryganskyi A."/>
            <person name="Culley D."/>
            <person name="Magnuson J.K."/>
            <person name="James T.Y."/>
            <person name="O'Malley M.A."/>
            <person name="Stajich J.E."/>
            <person name="Spatafora J.W."/>
            <person name="Visel A."/>
            <person name="Grigoriev I.V."/>
        </authorList>
    </citation>
    <scope>NUCLEOTIDE SEQUENCE [LARGE SCALE GENOMIC DNA]</scope>
    <source>
        <strain evidence="6 7">NRRL 3301</strain>
    </source>
</reference>
<dbReference type="SMART" id="SM00449">
    <property type="entry name" value="SPRY"/>
    <property type="match status" value="1"/>
</dbReference>
<dbReference type="Pfam" id="PF21198">
    <property type="entry name" value="ASH2L-like_WH"/>
    <property type="match status" value="1"/>
</dbReference>
<comment type="subcellular location">
    <subcellularLocation>
        <location evidence="1">Nucleus</location>
    </subcellularLocation>
</comment>
<feature type="compositionally biased region" description="Basic and acidic residues" evidence="4">
    <location>
        <begin position="118"/>
        <end position="128"/>
    </location>
</feature>
<feature type="region of interest" description="Disordered" evidence="4">
    <location>
        <begin position="101"/>
        <end position="146"/>
    </location>
</feature>
<dbReference type="STRING" id="101127.A0A1X2GCC7"/>
<comment type="caution">
    <text evidence="6">The sequence shown here is derived from an EMBL/GenBank/DDBJ whole genome shotgun (WGS) entry which is preliminary data.</text>
</comment>
<dbReference type="InterPro" id="IPR043136">
    <property type="entry name" value="B30.2/SPRY_sf"/>
</dbReference>
<dbReference type="AlphaFoldDB" id="A0A1X2GCC7"/>
<keyword evidence="7" id="KW-1185">Reference proteome</keyword>
<evidence type="ECO:0000256" key="4">
    <source>
        <dbReference type="SAM" id="MobiDB-lite"/>
    </source>
</evidence>
<evidence type="ECO:0000256" key="1">
    <source>
        <dbReference type="ARBA" id="ARBA00004123"/>
    </source>
</evidence>
<evidence type="ECO:0000256" key="2">
    <source>
        <dbReference type="ARBA" id="ARBA00023242"/>
    </source>
</evidence>
<dbReference type="InterPro" id="IPR053835">
    <property type="entry name" value="ASH2L-like_WH"/>
</dbReference>